<evidence type="ECO:0000313" key="2">
    <source>
        <dbReference type="RefSeq" id="XP_019093291.1"/>
    </source>
</evidence>
<organism evidence="1 2">
    <name type="scientific">Camelina sativa</name>
    <name type="common">False flax</name>
    <name type="synonym">Myagrum sativum</name>
    <dbReference type="NCBI Taxonomy" id="90675"/>
    <lineage>
        <taxon>Eukaryota</taxon>
        <taxon>Viridiplantae</taxon>
        <taxon>Streptophyta</taxon>
        <taxon>Embryophyta</taxon>
        <taxon>Tracheophyta</taxon>
        <taxon>Spermatophyta</taxon>
        <taxon>Magnoliopsida</taxon>
        <taxon>eudicotyledons</taxon>
        <taxon>Gunneridae</taxon>
        <taxon>Pentapetalae</taxon>
        <taxon>rosids</taxon>
        <taxon>malvids</taxon>
        <taxon>Brassicales</taxon>
        <taxon>Brassicaceae</taxon>
        <taxon>Camelineae</taxon>
        <taxon>Camelina</taxon>
    </lineage>
</organism>
<dbReference type="Gene3D" id="2.40.70.10">
    <property type="entry name" value="Acid Proteases"/>
    <property type="match status" value="1"/>
</dbReference>
<gene>
    <name evidence="2" type="primary">LOC109129482</name>
</gene>
<reference evidence="2" key="2">
    <citation type="submission" date="2025-08" db="UniProtKB">
        <authorList>
            <consortium name="RefSeq"/>
        </authorList>
    </citation>
    <scope>IDENTIFICATION</scope>
    <source>
        <tissue evidence="2">Leaf</tissue>
    </source>
</reference>
<dbReference type="CDD" id="cd00303">
    <property type="entry name" value="retropepsin_like"/>
    <property type="match status" value="1"/>
</dbReference>
<keyword evidence="1" id="KW-1185">Reference proteome</keyword>
<name>A0ABM1R2Q3_CAMSA</name>
<reference evidence="1" key="1">
    <citation type="journal article" date="2014" name="Nat. Commun.">
        <title>The emerging biofuel crop Camelina sativa retains a highly undifferentiated hexaploid genome structure.</title>
        <authorList>
            <person name="Kagale S."/>
            <person name="Koh C."/>
            <person name="Nixon J."/>
            <person name="Bollina V."/>
            <person name="Clarke W.E."/>
            <person name="Tuteja R."/>
            <person name="Spillane C."/>
            <person name="Robinson S.J."/>
            <person name="Links M.G."/>
            <person name="Clarke C."/>
            <person name="Higgins E.E."/>
            <person name="Huebert T."/>
            <person name="Sharpe A.G."/>
            <person name="Parkin I.A."/>
        </authorList>
    </citation>
    <scope>NUCLEOTIDE SEQUENCE [LARGE SCALE GENOMIC DNA]</scope>
    <source>
        <strain evidence="1">cv. DH55</strain>
    </source>
</reference>
<protein>
    <submittedName>
        <fullName evidence="2">Uncharacterized protein LOC109129482</fullName>
    </submittedName>
</protein>
<dbReference type="InterPro" id="IPR021109">
    <property type="entry name" value="Peptidase_aspartic_dom_sf"/>
</dbReference>
<sequence length="328" mass="37645">MNLISQLADLQDETMKMLHEKLDKIESDLSGKRDDIAVRVRSIEEQRYKDTEAMEKKLHFLEEEQERHLKSAQDNAINIKDLANEVSDLTKDHESKCGVLFNKDLDTRKRVENLENREYEAERKMFGLDFEQKRFGELISKEFTFTKESHKLLKEIEAEQKEKDQDLAAKIEDLTSYALCDFGSCINIMSTDAVKKIGLRHLQLSDIRIGLANSLFTIAEGMVRDIHVRVGICNVPTDFQIINAEKGSFTPLILGGAFLAKAGAVMDWHNRRMTLTNISGDIFYEAKPFNPPTRRCREEDYARDPPDAYIGERSKRACLRITDSSHPA</sequence>
<dbReference type="GeneID" id="109129482"/>
<evidence type="ECO:0000313" key="1">
    <source>
        <dbReference type="Proteomes" id="UP000694864"/>
    </source>
</evidence>
<accession>A0ABM1R2Q3</accession>
<dbReference type="PANTHER" id="PTHR33067:SF9">
    <property type="entry name" value="RNA-DIRECTED DNA POLYMERASE"/>
    <property type="match status" value="1"/>
</dbReference>
<proteinExistence type="predicted"/>
<dbReference type="Proteomes" id="UP000694864">
    <property type="component" value="Chromosome 16"/>
</dbReference>
<dbReference type="PANTHER" id="PTHR33067">
    <property type="entry name" value="RNA-DIRECTED DNA POLYMERASE-RELATED"/>
    <property type="match status" value="1"/>
</dbReference>
<dbReference type="RefSeq" id="XP_019093291.1">
    <property type="nucleotide sequence ID" value="XM_019237746.1"/>
</dbReference>